<proteinExistence type="predicted"/>
<dbReference type="RefSeq" id="WP_262843434.1">
    <property type="nucleotide sequence ID" value="NZ_JANZYP010000018.1"/>
</dbReference>
<name>A0ABV9EDK9_9ACTN</name>
<evidence type="ECO:0008006" key="3">
    <source>
        <dbReference type="Google" id="ProtNLM"/>
    </source>
</evidence>
<dbReference type="Proteomes" id="UP001595891">
    <property type="component" value="Unassembled WGS sequence"/>
</dbReference>
<keyword evidence="2" id="KW-1185">Reference proteome</keyword>
<organism evidence="1 2">
    <name type="scientific">Sphaerisporangium corydalis</name>
    <dbReference type="NCBI Taxonomy" id="1441875"/>
    <lineage>
        <taxon>Bacteria</taxon>
        <taxon>Bacillati</taxon>
        <taxon>Actinomycetota</taxon>
        <taxon>Actinomycetes</taxon>
        <taxon>Streptosporangiales</taxon>
        <taxon>Streptosporangiaceae</taxon>
        <taxon>Sphaerisporangium</taxon>
    </lineage>
</organism>
<gene>
    <name evidence="1" type="ORF">ACFO8L_12430</name>
</gene>
<accession>A0ABV9EDK9</accession>
<dbReference type="EMBL" id="JBHSFN010000006">
    <property type="protein sequence ID" value="MFC4586888.1"/>
    <property type="molecule type" value="Genomic_DNA"/>
</dbReference>
<evidence type="ECO:0000313" key="1">
    <source>
        <dbReference type="EMBL" id="MFC4586888.1"/>
    </source>
</evidence>
<comment type="caution">
    <text evidence="1">The sequence shown here is derived from an EMBL/GenBank/DDBJ whole genome shotgun (WGS) entry which is preliminary data.</text>
</comment>
<reference evidence="2" key="1">
    <citation type="journal article" date="2019" name="Int. J. Syst. Evol. Microbiol.">
        <title>The Global Catalogue of Microorganisms (GCM) 10K type strain sequencing project: providing services to taxonomists for standard genome sequencing and annotation.</title>
        <authorList>
            <consortium name="The Broad Institute Genomics Platform"/>
            <consortium name="The Broad Institute Genome Sequencing Center for Infectious Disease"/>
            <person name="Wu L."/>
            <person name="Ma J."/>
        </authorList>
    </citation>
    <scope>NUCLEOTIDE SEQUENCE [LARGE SCALE GENOMIC DNA]</scope>
    <source>
        <strain evidence="2">CCUG 49560</strain>
    </source>
</reference>
<evidence type="ECO:0000313" key="2">
    <source>
        <dbReference type="Proteomes" id="UP001595891"/>
    </source>
</evidence>
<sequence length="190" mass="19504">MGKSAWALAVIAGGVVALTSPVMAWAGVEGPDVSGHKAAHGAGRLPATTHVKPTCDDDRVYGKRKCCETCPPGPPRPRALGDGLSSTIALPTVTLFGPQKYIAVVQANGTTLIRDPLTAGAMPWHDISTVSNYPAQVSDVAMSVSPTAPNVLQVTVRTHGGVVKETGCTVTGATAWPANCTPFVDVTPPL</sequence>
<protein>
    <recommendedName>
        <fullName evidence="3">Secreted protein</fullName>
    </recommendedName>
</protein>